<evidence type="ECO:0000256" key="3">
    <source>
        <dbReference type="ARBA" id="ARBA00022722"/>
    </source>
</evidence>
<evidence type="ECO:0000256" key="5">
    <source>
        <dbReference type="ARBA" id="ARBA00022839"/>
    </source>
</evidence>
<dbReference type="Pfam" id="PF02609">
    <property type="entry name" value="Exonuc_VII_S"/>
    <property type="match status" value="1"/>
</dbReference>
<dbReference type="AlphaFoldDB" id="A0A7X2SZY7"/>
<evidence type="ECO:0000256" key="2">
    <source>
        <dbReference type="ARBA" id="ARBA00022490"/>
    </source>
</evidence>
<dbReference type="HAMAP" id="MF_00337">
    <property type="entry name" value="Exonuc_7_S"/>
    <property type="match status" value="1"/>
</dbReference>
<dbReference type="InterPro" id="IPR003761">
    <property type="entry name" value="Exonuc_VII_S"/>
</dbReference>
<dbReference type="SUPFAM" id="SSF116842">
    <property type="entry name" value="XseB-like"/>
    <property type="match status" value="1"/>
</dbReference>
<proteinExistence type="inferred from homology"/>
<evidence type="ECO:0000256" key="4">
    <source>
        <dbReference type="ARBA" id="ARBA00022801"/>
    </source>
</evidence>
<keyword evidence="2 6" id="KW-0963">Cytoplasm</keyword>
<dbReference type="NCBIfam" id="TIGR01280">
    <property type="entry name" value="xseB"/>
    <property type="match status" value="1"/>
</dbReference>
<comment type="function">
    <text evidence="6">Bidirectionally degrades single-stranded DNA into large acid-insoluble oligonucleotides, which are then degraded further into small acid-soluble oligonucleotides.</text>
</comment>
<evidence type="ECO:0000256" key="1">
    <source>
        <dbReference type="ARBA" id="ARBA00009998"/>
    </source>
</evidence>
<organism evidence="8 9">
    <name type="scientific">Inconstantimicrobium porci</name>
    <dbReference type="NCBI Taxonomy" id="2652291"/>
    <lineage>
        <taxon>Bacteria</taxon>
        <taxon>Bacillati</taxon>
        <taxon>Bacillota</taxon>
        <taxon>Clostridia</taxon>
        <taxon>Eubacteriales</taxon>
        <taxon>Clostridiaceae</taxon>
        <taxon>Inconstantimicrobium</taxon>
    </lineage>
</organism>
<keyword evidence="4 6" id="KW-0378">Hydrolase</keyword>
<comment type="subcellular location">
    <subcellularLocation>
        <location evidence="6">Cytoplasm</location>
    </subcellularLocation>
</comment>
<dbReference type="PANTHER" id="PTHR34137">
    <property type="entry name" value="EXODEOXYRIBONUCLEASE 7 SMALL SUBUNIT"/>
    <property type="match status" value="1"/>
</dbReference>
<dbReference type="GO" id="GO:0008855">
    <property type="term" value="F:exodeoxyribonuclease VII activity"/>
    <property type="evidence" value="ECO:0007669"/>
    <property type="project" value="UniProtKB-UniRule"/>
</dbReference>
<comment type="subunit">
    <text evidence="6">Heterooligomer composed of large and small subunits.</text>
</comment>
<name>A0A7X2SZY7_9CLOT</name>
<keyword evidence="9" id="KW-1185">Reference proteome</keyword>
<accession>A0A7X2SZY7</accession>
<dbReference type="RefSeq" id="WP_154529922.1">
    <property type="nucleotide sequence ID" value="NZ_JAQXTV010000216.1"/>
</dbReference>
<evidence type="ECO:0000313" key="8">
    <source>
        <dbReference type="EMBL" id="MSR90046.1"/>
    </source>
</evidence>
<dbReference type="Proteomes" id="UP000460287">
    <property type="component" value="Unassembled WGS sequence"/>
</dbReference>
<comment type="similarity">
    <text evidence="1 6">Belongs to the XseB family.</text>
</comment>
<dbReference type="PANTHER" id="PTHR34137:SF1">
    <property type="entry name" value="EXODEOXYRIBONUCLEASE 7 SMALL SUBUNIT"/>
    <property type="match status" value="1"/>
</dbReference>
<gene>
    <name evidence="6 8" type="primary">xseB</name>
    <name evidence="8" type="ORF">FYJ33_01115</name>
</gene>
<dbReference type="PIRSF" id="PIRSF006488">
    <property type="entry name" value="Exonuc_VII_S"/>
    <property type="match status" value="1"/>
</dbReference>
<feature type="coiled-coil region" evidence="7">
    <location>
        <begin position="5"/>
        <end position="35"/>
    </location>
</feature>
<dbReference type="EMBL" id="VULX01000001">
    <property type="protein sequence ID" value="MSR90046.1"/>
    <property type="molecule type" value="Genomic_DNA"/>
</dbReference>
<reference evidence="8 9" key="1">
    <citation type="submission" date="2019-08" db="EMBL/GenBank/DDBJ databases">
        <title>In-depth cultivation of the pig gut microbiome towards novel bacterial diversity and tailored functional studies.</title>
        <authorList>
            <person name="Wylensek D."/>
            <person name="Hitch T.C.A."/>
            <person name="Clavel T."/>
        </authorList>
    </citation>
    <scope>NUCLEOTIDE SEQUENCE [LARGE SCALE GENOMIC DNA]</scope>
    <source>
        <strain evidence="8 9">WCA-383-APC-5B</strain>
    </source>
</reference>
<evidence type="ECO:0000256" key="7">
    <source>
        <dbReference type="SAM" id="Coils"/>
    </source>
</evidence>
<dbReference type="GO" id="GO:0005829">
    <property type="term" value="C:cytosol"/>
    <property type="evidence" value="ECO:0007669"/>
    <property type="project" value="TreeGrafter"/>
</dbReference>
<keyword evidence="3 6" id="KW-0540">Nuclease</keyword>
<keyword evidence="5 6" id="KW-0269">Exonuclease</keyword>
<comment type="catalytic activity">
    <reaction evidence="6">
        <text>Exonucleolytic cleavage in either 5'- to 3'- or 3'- to 5'-direction to yield nucleoside 5'-phosphates.</text>
        <dbReference type="EC" id="3.1.11.6"/>
    </reaction>
</comment>
<evidence type="ECO:0000256" key="6">
    <source>
        <dbReference type="HAMAP-Rule" id="MF_00337"/>
    </source>
</evidence>
<dbReference type="GO" id="GO:0006308">
    <property type="term" value="P:DNA catabolic process"/>
    <property type="evidence" value="ECO:0007669"/>
    <property type="project" value="UniProtKB-UniRule"/>
</dbReference>
<dbReference type="Gene3D" id="1.10.287.1040">
    <property type="entry name" value="Exonuclease VII, small subunit"/>
    <property type="match status" value="1"/>
</dbReference>
<protein>
    <recommendedName>
        <fullName evidence="6">Exodeoxyribonuclease 7 small subunit</fullName>
        <ecNumber evidence="6">3.1.11.6</ecNumber>
    </recommendedName>
    <alternativeName>
        <fullName evidence="6">Exodeoxyribonuclease VII small subunit</fullName>
        <shortName evidence="6">Exonuclease VII small subunit</shortName>
    </alternativeName>
</protein>
<evidence type="ECO:0000313" key="9">
    <source>
        <dbReference type="Proteomes" id="UP000460287"/>
    </source>
</evidence>
<dbReference type="InterPro" id="IPR037004">
    <property type="entry name" value="Exonuc_VII_ssu_sf"/>
</dbReference>
<dbReference type="EC" id="3.1.11.6" evidence="6"/>
<dbReference type="GO" id="GO:0009318">
    <property type="term" value="C:exodeoxyribonuclease VII complex"/>
    <property type="evidence" value="ECO:0007669"/>
    <property type="project" value="UniProtKB-UniRule"/>
</dbReference>
<keyword evidence="7" id="KW-0175">Coiled coil</keyword>
<sequence>MPKKIESYEEMMANLQQIVDDFENKEIDLDEAMKKYEQGLKLVNKLYKTLNAYEGKVKIIDDKYGEIDFKE</sequence>
<comment type="caution">
    <text evidence="8">The sequence shown here is derived from an EMBL/GenBank/DDBJ whole genome shotgun (WGS) entry which is preliminary data.</text>
</comment>